<gene>
    <name evidence="1" type="ORF">CVO77_11535</name>
</gene>
<reference evidence="2" key="1">
    <citation type="submission" date="2017-11" db="EMBL/GenBank/DDBJ databases">
        <title>The complete genome sequence of Sphingopyxis pomeranensis sp. nov. strain WS5A3p.</title>
        <authorList>
            <person name="Kaminski M.A."/>
        </authorList>
    </citation>
    <scope>NUCLEOTIDE SEQUENCE [LARGE SCALE GENOMIC DNA]</scope>
    <source>
        <strain evidence="2">WS5A3p</strain>
    </source>
</reference>
<dbReference type="Proteomes" id="UP000238954">
    <property type="component" value="Chromosome"/>
</dbReference>
<accession>A0A2S8B9N4</accession>
<sequence length="90" mass="9567">MDEDDAALALHALGWILSDEPRAERLLGTTGLDPDSLRTSLGDRATLAAILSFLTAYEADLVACAEALDLKPEALAAAARRLEGSRRMDA</sequence>
<dbReference type="OrthoDB" id="7356934at2"/>
<evidence type="ECO:0000313" key="1">
    <source>
        <dbReference type="EMBL" id="PQM29023.1"/>
    </source>
</evidence>
<comment type="caution">
    <text evidence="1">The sequence shown here is derived from an EMBL/GenBank/DDBJ whole genome shotgun (WGS) entry which is preliminary data.</text>
</comment>
<name>A0A2S8B9N4_9SPHN</name>
<keyword evidence="2" id="KW-1185">Reference proteome</keyword>
<protein>
    <submittedName>
        <fullName evidence="1">DUF3572 domain-containing protein</fullName>
    </submittedName>
</protein>
<organism evidence="1 2">
    <name type="scientific">Sphingopyxis lindanitolerans</name>
    <dbReference type="NCBI Taxonomy" id="2054227"/>
    <lineage>
        <taxon>Bacteria</taxon>
        <taxon>Pseudomonadati</taxon>
        <taxon>Pseudomonadota</taxon>
        <taxon>Alphaproteobacteria</taxon>
        <taxon>Sphingomonadales</taxon>
        <taxon>Sphingomonadaceae</taxon>
        <taxon>Sphingopyxis</taxon>
    </lineage>
</organism>
<evidence type="ECO:0000313" key="2">
    <source>
        <dbReference type="Proteomes" id="UP000238954"/>
    </source>
</evidence>
<dbReference type="AlphaFoldDB" id="A0A2S8B9N4"/>
<dbReference type="Pfam" id="PF12096">
    <property type="entry name" value="DUF3572"/>
    <property type="match status" value="1"/>
</dbReference>
<dbReference type="RefSeq" id="WP_105999183.1">
    <property type="nucleotide sequence ID" value="NZ_CM009578.1"/>
</dbReference>
<dbReference type="EMBL" id="PHFW01000002">
    <property type="protein sequence ID" value="PQM29023.1"/>
    <property type="molecule type" value="Genomic_DNA"/>
</dbReference>
<proteinExistence type="predicted"/>
<dbReference type="InterPro" id="IPR021955">
    <property type="entry name" value="DUF3572"/>
</dbReference>